<protein>
    <submittedName>
        <fullName evidence="1">Uncharacterized protein</fullName>
    </submittedName>
</protein>
<sequence>MRGDVVIVDLLRKGGRCINVRYPIGLRSMPHCRNDHVSPGRRAGAAAKRRGLNFVIGQRAHIRAYLSLGDAASCCSRRSTLRQQPLCGSRGVVMLFSNSCTPGLAGWPSTIQCLHHPGPGWMPPCVRCPRFRGCAKPLCAKWGFLSALFAAGSRCDPWFRNSLKAEARNLSASTFHVIIHRGPLPATSESQLQPVQPPSLLYLINKSPPGPESSPLAQTMLFAAFPAFRANPHCAG</sequence>
<organism evidence="1 2">
    <name type="scientific">Aulographum hederae CBS 113979</name>
    <dbReference type="NCBI Taxonomy" id="1176131"/>
    <lineage>
        <taxon>Eukaryota</taxon>
        <taxon>Fungi</taxon>
        <taxon>Dikarya</taxon>
        <taxon>Ascomycota</taxon>
        <taxon>Pezizomycotina</taxon>
        <taxon>Dothideomycetes</taxon>
        <taxon>Pleosporomycetidae</taxon>
        <taxon>Aulographales</taxon>
        <taxon>Aulographaceae</taxon>
    </lineage>
</organism>
<evidence type="ECO:0000313" key="1">
    <source>
        <dbReference type="EMBL" id="KAF1990496.1"/>
    </source>
</evidence>
<dbReference type="AlphaFoldDB" id="A0A6G1HB95"/>
<dbReference type="EMBL" id="ML977142">
    <property type="protein sequence ID" value="KAF1990496.1"/>
    <property type="molecule type" value="Genomic_DNA"/>
</dbReference>
<accession>A0A6G1HB95</accession>
<proteinExistence type="predicted"/>
<dbReference type="Proteomes" id="UP000800041">
    <property type="component" value="Unassembled WGS sequence"/>
</dbReference>
<gene>
    <name evidence="1" type="ORF">K402DRAFT_230365</name>
</gene>
<reference evidence="1" key="1">
    <citation type="journal article" date="2020" name="Stud. Mycol.">
        <title>101 Dothideomycetes genomes: a test case for predicting lifestyles and emergence of pathogens.</title>
        <authorList>
            <person name="Haridas S."/>
            <person name="Albert R."/>
            <person name="Binder M."/>
            <person name="Bloem J."/>
            <person name="Labutti K."/>
            <person name="Salamov A."/>
            <person name="Andreopoulos B."/>
            <person name="Baker S."/>
            <person name="Barry K."/>
            <person name="Bills G."/>
            <person name="Bluhm B."/>
            <person name="Cannon C."/>
            <person name="Castanera R."/>
            <person name="Culley D."/>
            <person name="Daum C."/>
            <person name="Ezra D."/>
            <person name="Gonzalez J."/>
            <person name="Henrissat B."/>
            <person name="Kuo A."/>
            <person name="Liang C."/>
            <person name="Lipzen A."/>
            <person name="Lutzoni F."/>
            <person name="Magnuson J."/>
            <person name="Mondo S."/>
            <person name="Nolan M."/>
            <person name="Ohm R."/>
            <person name="Pangilinan J."/>
            <person name="Park H.-J."/>
            <person name="Ramirez L."/>
            <person name="Alfaro M."/>
            <person name="Sun H."/>
            <person name="Tritt A."/>
            <person name="Yoshinaga Y."/>
            <person name="Zwiers L.-H."/>
            <person name="Turgeon B."/>
            <person name="Goodwin S."/>
            <person name="Spatafora J."/>
            <person name="Crous P."/>
            <person name="Grigoriev I."/>
        </authorList>
    </citation>
    <scope>NUCLEOTIDE SEQUENCE</scope>
    <source>
        <strain evidence="1">CBS 113979</strain>
    </source>
</reference>
<keyword evidence="2" id="KW-1185">Reference proteome</keyword>
<name>A0A6G1HB95_9PEZI</name>
<evidence type="ECO:0000313" key="2">
    <source>
        <dbReference type="Proteomes" id="UP000800041"/>
    </source>
</evidence>